<proteinExistence type="predicted"/>
<keyword evidence="1" id="KW-0175">Coiled coil</keyword>
<feature type="coiled-coil region" evidence="1">
    <location>
        <begin position="25"/>
        <end position="76"/>
    </location>
</feature>
<sequence>MDNEDSEMPLLQVMTKKLNYHKTKAESLKEKNKDYETIIADLEKDGDGLDEKYDEITDLQNQNERFNEEIRKRDQIILELNDQLGNQNKRDKFYLKKSGKFTVQAHTCFSRLISQGNVAQDKVSIVILVVADLFKILVDAVPSRWTVGRDIHMVQSINCEYISTFIDECSNLSFLSDETTKFTKKLQAFVLTGKNDRTHQKFVLFLGVGEVPQNQQKDACMNLSRCFQTLV</sequence>
<organism evidence="2 3">
    <name type="scientific">Panagrolaimus superbus</name>
    <dbReference type="NCBI Taxonomy" id="310955"/>
    <lineage>
        <taxon>Eukaryota</taxon>
        <taxon>Metazoa</taxon>
        <taxon>Ecdysozoa</taxon>
        <taxon>Nematoda</taxon>
        <taxon>Chromadorea</taxon>
        <taxon>Rhabditida</taxon>
        <taxon>Tylenchina</taxon>
        <taxon>Panagrolaimomorpha</taxon>
        <taxon>Panagrolaimoidea</taxon>
        <taxon>Panagrolaimidae</taxon>
        <taxon>Panagrolaimus</taxon>
    </lineage>
</organism>
<evidence type="ECO:0000313" key="3">
    <source>
        <dbReference type="WBParaSite" id="PSU_v2.g20043.t1"/>
    </source>
</evidence>
<dbReference type="WBParaSite" id="PSU_v2.g20043.t1">
    <property type="protein sequence ID" value="PSU_v2.g20043.t1"/>
    <property type="gene ID" value="PSU_v2.g20043"/>
</dbReference>
<keyword evidence="2" id="KW-1185">Reference proteome</keyword>
<protein>
    <submittedName>
        <fullName evidence="3">Uncharacterized protein</fullName>
    </submittedName>
</protein>
<reference evidence="3" key="1">
    <citation type="submission" date="2022-11" db="UniProtKB">
        <authorList>
            <consortium name="WormBaseParasite"/>
        </authorList>
    </citation>
    <scope>IDENTIFICATION</scope>
</reference>
<evidence type="ECO:0000256" key="1">
    <source>
        <dbReference type="SAM" id="Coils"/>
    </source>
</evidence>
<accession>A0A914YI83</accession>
<evidence type="ECO:0000313" key="2">
    <source>
        <dbReference type="Proteomes" id="UP000887577"/>
    </source>
</evidence>
<dbReference type="AlphaFoldDB" id="A0A914YI83"/>
<dbReference type="Proteomes" id="UP000887577">
    <property type="component" value="Unplaced"/>
</dbReference>
<name>A0A914YI83_9BILA</name>